<evidence type="ECO:0000256" key="1">
    <source>
        <dbReference type="ARBA" id="ARBA00022491"/>
    </source>
</evidence>
<dbReference type="PANTHER" id="PTHR34824">
    <property type="entry name" value="HEAT-INDUCIBLE TRANSCRIPTION REPRESSOR HRCA"/>
    <property type="match status" value="1"/>
</dbReference>
<feature type="non-terminal residue" evidence="5">
    <location>
        <position position="169"/>
    </location>
</feature>
<feature type="non-terminal residue" evidence="5">
    <location>
        <position position="1"/>
    </location>
</feature>
<sequence>TEDAELPLDEQHRIRALFGEVEEELDRWLKLAAALVARLVKNAALVTFPRPSRCRFRHLELVAVHEFLALLVLVLSETILRRQLLSFNEPVTQDQLTGLANKLNAAHSGLTSSEISAKKLEACPEEERVKEAVVEMMSAEDEMEYDQPYLEGLRLMLGQPEFTERDRML</sequence>
<accession>X0Z7F6</accession>
<dbReference type="GO" id="GO:0003677">
    <property type="term" value="F:DNA binding"/>
    <property type="evidence" value="ECO:0007669"/>
    <property type="project" value="InterPro"/>
</dbReference>
<feature type="domain" description="Heat-inducible transcription repressor HrcA C-terminal" evidence="4">
    <location>
        <begin position="26"/>
        <end position="167"/>
    </location>
</feature>
<evidence type="ECO:0000256" key="3">
    <source>
        <dbReference type="ARBA" id="ARBA00023163"/>
    </source>
</evidence>
<dbReference type="AlphaFoldDB" id="X0Z7F6"/>
<protein>
    <recommendedName>
        <fullName evidence="4">Heat-inducible transcription repressor HrcA C-terminal domain-containing protein</fullName>
    </recommendedName>
</protein>
<comment type="caution">
    <text evidence="5">The sequence shown here is derived from an EMBL/GenBank/DDBJ whole genome shotgun (WGS) entry which is preliminary data.</text>
</comment>
<dbReference type="SUPFAM" id="SSF55781">
    <property type="entry name" value="GAF domain-like"/>
    <property type="match status" value="1"/>
</dbReference>
<dbReference type="InterPro" id="IPR002571">
    <property type="entry name" value="HrcA"/>
</dbReference>
<dbReference type="EMBL" id="BARS01056649">
    <property type="protein sequence ID" value="GAG44481.1"/>
    <property type="molecule type" value="Genomic_DNA"/>
</dbReference>
<evidence type="ECO:0000256" key="2">
    <source>
        <dbReference type="ARBA" id="ARBA00023015"/>
    </source>
</evidence>
<organism evidence="5">
    <name type="scientific">marine sediment metagenome</name>
    <dbReference type="NCBI Taxonomy" id="412755"/>
    <lineage>
        <taxon>unclassified sequences</taxon>
        <taxon>metagenomes</taxon>
        <taxon>ecological metagenomes</taxon>
    </lineage>
</organism>
<proteinExistence type="predicted"/>
<name>X0Z7F6_9ZZZZ</name>
<evidence type="ECO:0000259" key="4">
    <source>
        <dbReference type="Pfam" id="PF01628"/>
    </source>
</evidence>
<gene>
    <name evidence="5" type="ORF">S01H1_83352</name>
</gene>
<keyword evidence="1" id="KW-0678">Repressor</keyword>
<reference evidence="5" key="1">
    <citation type="journal article" date="2014" name="Front. Microbiol.">
        <title>High frequency of phylogenetically diverse reductive dehalogenase-homologous genes in deep subseafloor sedimentary metagenomes.</title>
        <authorList>
            <person name="Kawai M."/>
            <person name="Futagami T."/>
            <person name="Toyoda A."/>
            <person name="Takaki Y."/>
            <person name="Nishi S."/>
            <person name="Hori S."/>
            <person name="Arai W."/>
            <person name="Tsubouchi T."/>
            <person name="Morono Y."/>
            <person name="Uchiyama I."/>
            <person name="Ito T."/>
            <person name="Fujiyama A."/>
            <person name="Inagaki F."/>
            <person name="Takami H."/>
        </authorList>
    </citation>
    <scope>NUCLEOTIDE SEQUENCE</scope>
    <source>
        <strain evidence="5">Expedition CK06-06</strain>
    </source>
</reference>
<dbReference type="Pfam" id="PF01628">
    <property type="entry name" value="HrcA"/>
    <property type="match status" value="1"/>
</dbReference>
<evidence type="ECO:0000313" key="5">
    <source>
        <dbReference type="EMBL" id="GAG44481.1"/>
    </source>
</evidence>
<dbReference type="InterPro" id="IPR021153">
    <property type="entry name" value="HrcA_C"/>
</dbReference>
<keyword evidence="3" id="KW-0804">Transcription</keyword>
<keyword evidence="2" id="KW-0805">Transcription regulation</keyword>
<dbReference type="GO" id="GO:0045892">
    <property type="term" value="P:negative regulation of DNA-templated transcription"/>
    <property type="evidence" value="ECO:0007669"/>
    <property type="project" value="TreeGrafter"/>
</dbReference>
<dbReference type="PANTHER" id="PTHR34824:SF1">
    <property type="entry name" value="HEAT-INDUCIBLE TRANSCRIPTION REPRESSOR HRCA"/>
    <property type="match status" value="1"/>
</dbReference>